<dbReference type="Proteomes" id="UP001642409">
    <property type="component" value="Unassembled WGS sequence"/>
</dbReference>
<keyword evidence="1" id="KW-0472">Membrane</keyword>
<evidence type="ECO:0000313" key="3">
    <source>
        <dbReference type="Proteomes" id="UP001642409"/>
    </source>
</evidence>
<name>A0ABP1HLT4_9EUKA</name>
<gene>
    <name evidence="2" type="ORF">HINF_LOCUS12479</name>
</gene>
<accession>A0ABP1HLT4</accession>
<comment type="caution">
    <text evidence="2">The sequence shown here is derived from an EMBL/GenBank/DDBJ whole genome shotgun (WGS) entry which is preliminary data.</text>
</comment>
<keyword evidence="1" id="KW-1133">Transmembrane helix</keyword>
<sequence length="205" mass="23438">MAGMPLYSDIGHDIVLDIRGQIEYPIPEAIYCFNYILNESQDAAYTKLMTMENVTGLWSFLGTQLAIYETNFANDTTKVNYLIIAVVITVILIIIWFALTLWYELRVVAVREVKIKPDIADLTVNIINTNSVINAPSRNSEEIPEAKANNETVENISGNNDEYLIMSRKQSEIKRKSQLADEIQRSELVDEKTDDFGRIQRPRMK</sequence>
<organism evidence="2 3">
    <name type="scientific">Hexamita inflata</name>
    <dbReference type="NCBI Taxonomy" id="28002"/>
    <lineage>
        <taxon>Eukaryota</taxon>
        <taxon>Metamonada</taxon>
        <taxon>Diplomonadida</taxon>
        <taxon>Hexamitidae</taxon>
        <taxon>Hexamitinae</taxon>
        <taxon>Hexamita</taxon>
    </lineage>
</organism>
<evidence type="ECO:0000256" key="1">
    <source>
        <dbReference type="SAM" id="Phobius"/>
    </source>
</evidence>
<proteinExistence type="predicted"/>
<reference evidence="2 3" key="1">
    <citation type="submission" date="2024-07" db="EMBL/GenBank/DDBJ databases">
        <authorList>
            <person name="Akdeniz Z."/>
        </authorList>
    </citation>
    <scope>NUCLEOTIDE SEQUENCE [LARGE SCALE GENOMIC DNA]</scope>
</reference>
<evidence type="ECO:0000313" key="2">
    <source>
        <dbReference type="EMBL" id="CAL5992225.1"/>
    </source>
</evidence>
<dbReference type="EMBL" id="CAXDID020000028">
    <property type="protein sequence ID" value="CAL5992225.1"/>
    <property type="molecule type" value="Genomic_DNA"/>
</dbReference>
<protein>
    <submittedName>
        <fullName evidence="2">Hypothetical_protein</fullName>
    </submittedName>
</protein>
<keyword evidence="3" id="KW-1185">Reference proteome</keyword>
<keyword evidence="1" id="KW-0812">Transmembrane</keyword>
<feature type="transmembrane region" description="Helical" evidence="1">
    <location>
        <begin position="81"/>
        <end position="103"/>
    </location>
</feature>